<dbReference type="InterPro" id="IPR014917">
    <property type="entry name" value="DUF1800"/>
</dbReference>
<accession>A0AAW9RBT0</accession>
<organism evidence="2 3">
    <name type="scientific">Elongatibacter sediminis</name>
    <dbReference type="NCBI Taxonomy" id="3119006"/>
    <lineage>
        <taxon>Bacteria</taxon>
        <taxon>Pseudomonadati</taxon>
        <taxon>Pseudomonadota</taxon>
        <taxon>Gammaproteobacteria</taxon>
        <taxon>Chromatiales</taxon>
        <taxon>Wenzhouxiangellaceae</taxon>
        <taxon>Elongatibacter</taxon>
    </lineage>
</organism>
<gene>
    <name evidence="2" type="ORF">V3330_07835</name>
</gene>
<dbReference type="RefSeq" id="WP_354694851.1">
    <property type="nucleotide sequence ID" value="NZ_JAZHOG010000004.1"/>
</dbReference>
<keyword evidence="3" id="KW-1185">Reference proteome</keyword>
<evidence type="ECO:0000313" key="2">
    <source>
        <dbReference type="EMBL" id="MEJ8567533.1"/>
    </source>
</evidence>
<evidence type="ECO:0000256" key="1">
    <source>
        <dbReference type="SAM" id="SignalP"/>
    </source>
</evidence>
<reference evidence="2 3" key="1">
    <citation type="submission" date="2024-02" db="EMBL/GenBank/DDBJ databases">
        <title>A novel Wenzhouxiangellaceae bacterium, isolated from coastal sediments.</title>
        <authorList>
            <person name="Du Z.-J."/>
            <person name="Ye Y.-Q."/>
            <person name="Zhang X.-Y."/>
        </authorList>
    </citation>
    <scope>NUCLEOTIDE SEQUENCE [LARGE SCALE GENOMIC DNA]</scope>
    <source>
        <strain evidence="2 3">CH-27</strain>
    </source>
</reference>
<dbReference type="EMBL" id="JAZHOG010000004">
    <property type="protein sequence ID" value="MEJ8567533.1"/>
    <property type="molecule type" value="Genomic_DNA"/>
</dbReference>
<dbReference type="Proteomes" id="UP001359886">
    <property type="component" value="Unassembled WGS sequence"/>
</dbReference>
<comment type="caution">
    <text evidence="2">The sequence shown here is derived from an EMBL/GenBank/DDBJ whole genome shotgun (WGS) entry which is preliminary data.</text>
</comment>
<name>A0AAW9RBT0_9GAMM</name>
<evidence type="ECO:0000313" key="3">
    <source>
        <dbReference type="Proteomes" id="UP001359886"/>
    </source>
</evidence>
<keyword evidence="1" id="KW-0732">Signal</keyword>
<feature type="chain" id="PRO_5043835838" evidence="1">
    <location>
        <begin position="25"/>
        <end position="648"/>
    </location>
</feature>
<dbReference type="Pfam" id="PF08811">
    <property type="entry name" value="DUF1800"/>
    <property type="match status" value="1"/>
</dbReference>
<protein>
    <submittedName>
        <fullName evidence="2">DUF1800 family protein</fullName>
    </submittedName>
</protein>
<dbReference type="AlphaFoldDB" id="A0AAW9RBT0"/>
<feature type="signal peptide" evidence="1">
    <location>
        <begin position="1"/>
        <end position="24"/>
    </location>
</feature>
<sequence>MRNQAVTRSAVLLAATLIASVAQAQPRIDPGRDRVPPTLPSPAGELQLEGLTLVTRTAWNTAAVRRVLQSFAFGGMADEAHILAWSNMPPEQAIVQMLDFEAVNARLSPPDGGTAAEIGCTSLTDLQNFWSSDAPDNPVRESDRPYHVMLYDNDSFVTPVGLILTWGRAMHTRGCNPFLHRMAFYLTNYHASIHIQNAGVALIRDYYDDMVSALVSGADFVGLMYHAARNGALAFAYGHALNYVHPQTGAFVGNDDFAREYFQLLFSIQGTSEDPDYHENVSIENNARLLTGMMLDQVPDRFGSTNPGDWFVSGIDFTDHQDAAGRRIYNRTAHYEFRMGDESCLEILHQRVCGATADAKLLALGPVAAAHPESMANTPLKLIRFFADAVIDETEAAALRTAWVDAEWDLLRFLRAYAISTLFHDPGRVQYWSAFERNLIVHNANTLDNEESFARAFYAGPTIRMIEQGALVFAPIRDVFGGQTGTDAANDRFVFKNAWTANVNTPGVLAQVQEEYRDGSGEAERWQKRWDEVVPPDPDGVHRVGSVADWLWNRFIADGGQNFDVVAKAQTYSLLATGFDFGALVDPERLDARYTSDDLSDGELRATVESLAGLSLDLSDLRVQYQIGMAVNFITMLPYAFAAEGGSP</sequence>
<proteinExistence type="predicted"/>